<dbReference type="HOGENOM" id="CLU_010591_6_0_1"/>
<dbReference type="InterPro" id="IPR052210">
    <property type="entry name" value="LysM1-like"/>
</dbReference>
<dbReference type="Gene3D" id="3.10.350.10">
    <property type="entry name" value="LysM domain"/>
    <property type="match status" value="2"/>
</dbReference>
<evidence type="ECO:0000256" key="1">
    <source>
        <dbReference type="ARBA" id="ARBA00022669"/>
    </source>
</evidence>
<keyword evidence="7" id="KW-1185">Reference proteome</keyword>
<name>A0A0C9U8M7_PAXIN</name>
<proteinExistence type="predicted"/>
<evidence type="ECO:0000256" key="2">
    <source>
        <dbReference type="ARBA" id="ARBA00023026"/>
    </source>
</evidence>
<accession>A0A0C9U8M7</accession>
<feature type="chain" id="PRO_5002214192" description="LysM domain-containing protein" evidence="4">
    <location>
        <begin position="22"/>
        <end position="164"/>
    </location>
</feature>
<dbReference type="CDD" id="cd00118">
    <property type="entry name" value="LysM"/>
    <property type="match status" value="1"/>
</dbReference>
<dbReference type="AlphaFoldDB" id="A0A0C9U8M7"/>
<dbReference type="SMART" id="SM00257">
    <property type="entry name" value="LysM"/>
    <property type="match status" value="2"/>
</dbReference>
<feature type="domain" description="LysM" evidence="5">
    <location>
        <begin position="26"/>
        <end position="73"/>
    </location>
</feature>
<sequence>MFTKAVATILAVPFVAQLVSGQACTRSYTIQEGDICDSISAVQSVSTYQLAVVNINTIDAGCDNLVPGASICLGWTGQDCSTTYVVKQDDNCDDISGAYGINSTILYMNNPQINQDCSNIYVGEVLCTANTVQVPPAPGGTIPASAIPATATPANPDGDLPWCD</sequence>
<reference evidence="6 7" key="1">
    <citation type="submission" date="2014-06" db="EMBL/GenBank/DDBJ databases">
        <authorList>
            <consortium name="DOE Joint Genome Institute"/>
            <person name="Kuo A."/>
            <person name="Kohler A."/>
            <person name="Nagy L.G."/>
            <person name="Floudas D."/>
            <person name="Copeland A."/>
            <person name="Barry K.W."/>
            <person name="Cichocki N."/>
            <person name="Veneault-Fourrey C."/>
            <person name="LaButti K."/>
            <person name="Lindquist E.A."/>
            <person name="Lipzen A."/>
            <person name="Lundell T."/>
            <person name="Morin E."/>
            <person name="Murat C."/>
            <person name="Sun H."/>
            <person name="Tunlid A."/>
            <person name="Henrissat B."/>
            <person name="Grigoriev I.V."/>
            <person name="Hibbett D.S."/>
            <person name="Martin F."/>
            <person name="Nordberg H.P."/>
            <person name="Cantor M.N."/>
            <person name="Hua S.X."/>
        </authorList>
    </citation>
    <scope>NUCLEOTIDE SEQUENCE [LARGE SCALE GENOMIC DNA]</scope>
    <source>
        <strain evidence="6 7">ATCC 200175</strain>
    </source>
</reference>
<dbReference type="PROSITE" id="PS51782">
    <property type="entry name" value="LYSM"/>
    <property type="match status" value="2"/>
</dbReference>
<dbReference type="InterPro" id="IPR036779">
    <property type="entry name" value="LysM_dom_sf"/>
</dbReference>
<dbReference type="InterPro" id="IPR018392">
    <property type="entry name" value="LysM"/>
</dbReference>
<protein>
    <recommendedName>
        <fullName evidence="5">LysM domain-containing protein</fullName>
    </recommendedName>
</protein>
<keyword evidence="1" id="KW-0147">Chitin-binding</keyword>
<organism evidence="6 7">
    <name type="scientific">Paxillus involutus ATCC 200175</name>
    <dbReference type="NCBI Taxonomy" id="664439"/>
    <lineage>
        <taxon>Eukaryota</taxon>
        <taxon>Fungi</taxon>
        <taxon>Dikarya</taxon>
        <taxon>Basidiomycota</taxon>
        <taxon>Agaricomycotina</taxon>
        <taxon>Agaricomycetes</taxon>
        <taxon>Agaricomycetidae</taxon>
        <taxon>Boletales</taxon>
        <taxon>Paxilineae</taxon>
        <taxon>Paxillaceae</taxon>
        <taxon>Paxillus</taxon>
    </lineage>
</organism>
<gene>
    <name evidence="6" type="ORF">PAXINDRAFT_11330</name>
</gene>
<dbReference type="PROSITE" id="PS51257">
    <property type="entry name" value="PROKAR_LIPOPROTEIN"/>
    <property type="match status" value="1"/>
</dbReference>
<evidence type="ECO:0000256" key="3">
    <source>
        <dbReference type="SAM" id="MobiDB-lite"/>
    </source>
</evidence>
<feature type="compositionally biased region" description="Low complexity" evidence="3">
    <location>
        <begin position="144"/>
        <end position="154"/>
    </location>
</feature>
<dbReference type="Proteomes" id="UP000053647">
    <property type="component" value="Unassembled WGS sequence"/>
</dbReference>
<evidence type="ECO:0000256" key="4">
    <source>
        <dbReference type="SAM" id="SignalP"/>
    </source>
</evidence>
<dbReference type="PANTHER" id="PTHR34997:SF1">
    <property type="entry name" value="PEPTIDOGLYCAN-BINDING LYSIN DOMAIN"/>
    <property type="match status" value="1"/>
</dbReference>
<evidence type="ECO:0000259" key="5">
    <source>
        <dbReference type="PROSITE" id="PS51782"/>
    </source>
</evidence>
<feature type="signal peptide" evidence="4">
    <location>
        <begin position="1"/>
        <end position="21"/>
    </location>
</feature>
<dbReference type="Pfam" id="PF01476">
    <property type="entry name" value="LysM"/>
    <property type="match status" value="2"/>
</dbReference>
<dbReference type="EMBL" id="KN819335">
    <property type="protein sequence ID" value="KIJ15737.1"/>
    <property type="molecule type" value="Genomic_DNA"/>
</dbReference>
<evidence type="ECO:0000313" key="6">
    <source>
        <dbReference type="EMBL" id="KIJ15737.1"/>
    </source>
</evidence>
<keyword evidence="2" id="KW-0843">Virulence</keyword>
<feature type="domain" description="LysM" evidence="5">
    <location>
        <begin position="82"/>
        <end position="128"/>
    </location>
</feature>
<dbReference type="GO" id="GO:0008061">
    <property type="term" value="F:chitin binding"/>
    <property type="evidence" value="ECO:0007669"/>
    <property type="project" value="UniProtKB-KW"/>
</dbReference>
<keyword evidence="4" id="KW-0732">Signal</keyword>
<dbReference type="OrthoDB" id="5985073at2759"/>
<evidence type="ECO:0000313" key="7">
    <source>
        <dbReference type="Proteomes" id="UP000053647"/>
    </source>
</evidence>
<dbReference type="PANTHER" id="PTHR34997">
    <property type="entry name" value="AM15"/>
    <property type="match status" value="1"/>
</dbReference>
<reference evidence="7" key="2">
    <citation type="submission" date="2015-01" db="EMBL/GenBank/DDBJ databases">
        <title>Evolutionary Origins and Diversification of the Mycorrhizal Mutualists.</title>
        <authorList>
            <consortium name="DOE Joint Genome Institute"/>
            <consortium name="Mycorrhizal Genomics Consortium"/>
            <person name="Kohler A."/>
            <person name="Kuo A."/>
            <person name="Nagy L.G."/>
            <person name="Floudas D."/>
            <person name="Copeland A."/>
            <person name="Barry K.W."/>
            <person name="Cichocki N."/>
            <person name="Veneault-Fourrey C."/>
            <person name="LaButti K."/>
            <person name="Lindquist E.A."/>
            <person name="Lipzen A."/>
            <person name="Lundell T."/>
            <person name="Morin E."/>
            <person name="Murat C."/>
            <person name="Riley R."/>
            <person name="Ohm R."/>
            <person name="Sun H."/>
            <person name="Tunlid A."/>
            <person name="Henrissat B."/>
            <person name="Grigoriev I.V."/>
            <person name="Hibbett D.S."/>
            <person name="Martin F."/>
        </authorList>
    </citation>
    <scope>NUCLEOTIDE SEQUENCE [LARGE SCALE GENOMIC DNA]</scope>
    <source>
        <strain evidence="7">ATCC 200175</strain>
    </source>
</reference>
<feature type="region of interest" description="Disordered" evidence="3">
    <location>
        <begin position="144"/>
        <end position="164"/>
    </location>
</feature>
<dbReference type="SUPFAM" id="SSF54106">
    <property type="entry name" value="LysM domain"/>
    <property type="match status" value="2"/>
</dbReference>